<evidence type="ECO:0000256" key="1">
    <source>
        <dbReference type="SAM" id="MobiDB-lite"/>
    </source>
</evidence>
<evidence type="ECO:0000313" key="4">
    <source>
        <dbReference type="EMBL" id="KAF9451759.1"/>
    </source>
</evidence>
<keyword evidence="2" id="KW-0812">Transmembrane</keyword>
<protein>
    <recommendedName>
        <fullName evidence="3">Brl1/Brr6 domain-containing protein</fullName>
    </recommendedName>
</protein>
<feature type="compositionally biased region" description="Polar residues" evidence="1">
    <location>
        <begin position="53"/>
        <end position="70"/>
    </location>
</feature>
<feature type="compositionally biased region" description="Basic and acidic residues" evidence="1">
    <location>
        <begin position="146"/>
        <end position="159"/>
    </location>
</feature>
<dbReference type="InterPro" id="IPR040202">
    <property type="entry name" value="Brl1/Brr6"/>
</dbReference>
<dbReference type="AlphaFoldDB" id="A0A9P5XIX1"/>
<dbReference type="EMBL" id="MU151080">
    <property type="protein sequence ID" value="KAF9451759.1"/>
    <property type="molecule type" value="Genomic_DNA"/>
</dbReference>
<dbReference type="SMART" id="SM01042">
    <property type="entry name" value="Brr6_like_C_C"/>
    <property type="match status" value="1"/>
</dbReference>
<keyword evidence="2" id="KW-1133">Transmembrane helix</keyword>
<comment type="caution">
    <text evidence="4">The sequence shown here is derived from an EMBL/GenBank/DDBJ whole genome shotgun (WGS) entry which is preliminary data.</text>
</comment>
<feature type="domain" description="Brl1/Brr6" evidence="3">
    <location>
        <begin position="204"/>
        <end position="336"/>
    </location>
</feature>
<dbReference type="GO" id="GO:0055088">
    <property type="term" value="P:lipid homeostasis"/>
    <property type="evidence" value="ECO:0007669"/>
    <property type="project" value="InterPro"/>
</dbReference>
<feature type="compositionally biased region" description="Basic and acidic residues" evidence="1">
    <location>
        <begin position="118"/>
        <end position="127"/>
    </location>
</feature>
<dbReference type="OrthoDB" id="5961at2759"/>
<feature type="transmembrane region" description="Helical" evidence="2">
    <location>
        <begin position="314"/>
        <end position="335"/>
    </location>
</feature>
<evidence type="ECO:0000259" key="3">
    <source>
        <dbReference type="SMART" id="SM01042"/>
    </source>
</evidence>
<dbReference type="PANTHER" id="PTHR28136:SF1">
    <property type="entry name" value="NUCLEUS EXPORT PROTEIN BRL1"/>
    <property type="match status" value="1"/>
</dbReference>
<dbReference type="InterPro" id="IPR018767">
    <property type="entry name" value="Brl1/Brr6_dom"/>
</dbReference>
<accession>A0A9P5XIX1</accession>
<feature type="compositionally biased region" description="Basic and acidic residues" evidence="1">
    <location>
        <begin position="100"/>
        <end position="109"/>
    </location>
</feature>
<dbReference type="Proteomes" id="UP000807342">
    <property type="component" value="Unassembled WGS sequence"/>
</dbReference>
<evidence type="ECO:0000256" key="2">
    <source>
        <dbReference type="SAM" id="Phobius"/>
    </source>
</evidence>
<dbReference type="GO" id="GO:0031965">
    <property type="term" value="C:nuclear membrane"/>
    <property type="evidence" value="ECO:0007669"/>
    <property type="project" value="InterPro"/>
</dbReference>
<feature type="region of interest" description="Disordered" evidence="1">
    <location>
        <begin position="341"/>
        <end position="402"/>
    </location>
</feature>
<dbReference type="Pfam" id="PF10104">
    <property type="entry name" value="Brr6_like_C_C"/>
    <property type="match status" value="1"/>
</dbReference>
<name>A0A9P5XIX1_9AGAR</name>
<dbReference type="GO" id="GO:0006998">
    <property type="term" value="P:nuclear envelope organization"/>
    <property type="evidence" value="ECO:0007669"/>
    <property type="project" value="InterPro"/>
</dbReference>
<dbReference type="PANTHER" id="PTHR28136">
    <property type="entry name" value="NUCLEUS EXPORT PROTEIN BRR6"/>
    <property type="match status" value="1"/>
</dbReference>
<evidence type="ECO:0000313" key="5">
    <source>
        <dbReference type="Proteomes" id="UP000807342"/>
    </source>
</evidence>
<feature type="region of interest" description="Disordered" evidence="1">
    <location>
        <begin position="1"/>
        <end position="193"/>
    </location>
</feature>
<reference evidence="4" key="1">
    <citation type="submission" date="2020-11" db="EMBL/GenBank/DDBJ databases">
        <authorList>
            <consortium name="DOE Joint Genome Institute"/>
            <person name="Ahrendt S."/>
            <person name="Riley R."/>
            <person name="Andreopoulos W."/>
            <person name="Labutti K."/>
            <person name="Pangilinan J."/>
            <person name="Ruiz-Duenas F.J."/>
            <person name="Barrasa J.M."/>
            <person name="Sanchez-Garcia M."/>
            <person name="Camarero S."/>
            <person name="Miyauchi S."/>
            <person name="Serrano A."/>
            <person name="Linde D."/>
            <person name="Babiker R."/>
            <person name="Drula E."/>
            <person name="Ayuso-Fernandez I."/>
            <person name="Pacheco R."/>
            <person name="Padilla G."/>
            <person name="Ferreira P."/>
            <person name="Barriuso J."/>
            <person name="Kellner H."/>
            <person name="Castanera R."/>
            <person name="Alfaro M."/>
            <person name="Ramirez L."/>
            <person name="Pisabarro A.G."/>
            <person name="Kuo A."/>
            <person name="Tritt A."/>
            <person name="Lipzen A."/>
            <person name="He G."/>
            <person name="Yan M."/>
            <person name="Ng V."/>
            <person name="Cullen D."/>
            <person name="Martin F."/>
            <person name="Rosso M.-N."/>
            <person name="Henrissat B."/>
            <person name="Hibbett D."/>
            <person name="Martinez A.T."/>
            <person name="Grigoriev I.V."/>
        </authorList>
    </citation>
    <scope>NUCLEOTIDE SEQUENCE</scope>
    <source>
        <strain evidence="4">MF-IS2</strain>
    </source>
</reference>
<sequence length="402" mass="45611">MNRRQRTNRSTEAPMDYEWTSRPGVKPVWSSQSEDPSTPRKRHIDEVHPPQSAFGTPQTPAFGSTHNQNVPFIFQSPVPPQTPSSYPWAPPPNFSIEKTFPQEEPRDIDMSESSPAKTDSDQNEKQNGRPVALGALRRVYNQRQKSRYDQSSRLRPKSDGEDEESDFSHDENDEIGPITQNMSNHYTLNMPAPTSPKPETPYVLLGYLQFFFNLSLILLFLYLVVQFIVTIQRDVEQRISEYSQEIVQEISMCALQYKNNLCDTNSVPAMVQQCAKWEACMNRDPAVVGRAKVSAELIAEVVNGFVEPISWKTLIFTLSSLSFLTIFVNALLSLYRSRHQPTNNVPTPSQPYAIASGTPFPQPFPSYLSPAPNSWSRMQPDDNPETPTRRRRLEGGSLEKAK</sequence>
<keyword evidence="2" id="KW-0472">Membrane</keyword>
<proteinExistence type="predicted"/>
<feature type="compositionally biased region" description="Polar residues" evidence="1">
    <location>
        <begin position="178"/>
        <end position="187"/>
    </location>
</feature>
<organism evidence="4 5">
    <name type="scientific">Macrolepiota fuliginosa MF-IS2</name>
    <dbReference type="NCBI Taxonomy" id="1400762"/>
    <lineage>
        <taxon>Eukaryota</taxon>
        <taxon>Fungi</taxon>
        <taxon>Dikarya</taxon>
        <taxon>Basidiomycota</taxon>
        <taxon>Agaricomycotina</taxon>
        <taxon>Agaricomycetes</taxon>
        <taxon>Agaricomycetidae</taxon>
        <taxon>Agaricales</taxon>
        <taxon>Agaricineae</taxon>
        <taxon>Agaricaceae</taxon>
        <taxon>Macrolepiota</taxon>
    </lineage>
</organism>
<feature type="transmembrane region" description="Helical" evidence="2">
    <location>
        <begin position="202"/>
        <end position="225"/>
    </location>
</feature>
<feature type="compositionally biased region" description="Basic and acidic residues" evidence="1">
    <location>
        <begin position="393"/>
        <end position="402"/>
    </location>
</feature>
<feature type="compositionally biased region" description="Pro residues" evidence="1">
    <location>
        <begin position="77"/>
        <end position="93"/>
    </location>
</feature>
<gene>
    <name evidence="4" type="ORF">P691DRAFT_698517</name>
</gene>
<keyword evidence="5" id="KW-1185">Reference proteome</keyword>